<organism evidence="1 2">
    <name type="scientific">Rhizobium hidalgonense</name>
    <dbReference type="NCBI Taxonomy" id="1538159"/>
    <lineage>
        <taxon>Bacteria</taxon>
        <taxon>Pseudomonadati</taxon>
        <taxon>Pseudomonadota</taxon>
        <taxon>Alphaproteobacteria</taxon>
        <taxon>Hyphomicrobiales</taxon>
        <taxon>Rhizobiaceae</taxon>
        <taxon>Rhizobium/Agrobacterium group</taxon>
        <taxon>Rhizobium</taxon>
    </lineage>
</organism>
<reference evidence="1" key="1">
    <citation type="submission" date="2023-04" db="EMBL/GenBank/DDBJ databases">
        <title>Genomic characterization of faba bean (Vicia faba) microsymbionts in Mexican soils.</title>
        <authorList>
            <person name="Rivera Orduna F.N."/>
            <person name="Guevara-Luna J."/>
            <person name="Yan J."/>
            <person name="Arroyo-Herrera I."/>
            <person name="Li Y."/>
            <person name="Vasquez-Murrieta M.S."/>
            <person name="Wang E.T."/>
        </authorList>
    </citation>
    <scope>NUCLEOTIDE SEQUENCE</scope>
    <source>
        <strain evidence="1">CH26</strain>
    </source>
</reference>
<feature type="non-terminal residue" evidence="1">
    <location>
        <position position="1"/>
    </location>
</feature>
<dbReference type="Proteomes" id="UP001268610">
    <property type="component" value="Unassembled WGS sequence"/>
</dbReference>
<dbReference type="AlphaFoldDB" id="A0AAJ2LQR0"/>
<proteinExistence type="predicted"/>
<accession>A0AAJ2LQR0</accession>
<sequence>KLPLVWLASRNGRRNYCDADQGYNFGSSMNNHDLATHNTVTQNFFNLKKLPTWYRWTMNAKARVIRMNDQPNEIQRNEITD</sequence>
<gene>
    <name evidence="1" type="ORF">RJJ65_37855</name>
</gene>
<comment type="caution">
    <text evidence="1">The sequence shown here is derived from an EMBL/GenBank/DDBJ whole genome shotgun (WGS) entry which is preliminary data.</text>
</comment>
<protein>
    <submittedName>
        <fullName evidence="1">Uncharacterized protein</fullName>
    </submittedName>
</protein>
<evidence type="ECO:0000313" key="1">
    <source>
        <dbReference type="EMBL" id="MDR9778308.1"/>
    </source>
</evidence>
<name>A0AAJ2LQR0_9HYPH</name>
<dbReference type="EMBL" id="JAVLSF010000680">
    <property type="protein sequence ID" value="MDR9778308.1"/>
    <property type="molecule type" value="Genomic_DNA"/>
</dbReference>
<evidence type="ECO:0000313" key="2">
    <source>
        <dbReference type="Proteomes" id="UP001268610"/>
    </source>
</evidence>